<dbReference type="AlphaFoldDB" id="A0A7U3Q3T6"/>
<proteinExistence type="predicted"/>
<organism evidence="1 2">
    <name type="scientific">Pedobacter endophyticus</name>
    <dbReference type="NCBI Taxonomy" id="2789740"/>
    <lineage>
        <taxon>Bacteria</taxon>
        <taxon>Pseudomonadati</taxon>
        <taxon>Bacteroidota</taxon>
        <taxon>Sphingobacteriia</taxon>
        <taxon>Sphingobacteriales</taxon>
        <taxon>Sphingobacteriaceae</taxon>
        <taxon>Pedobacter</taxon>
    </lineage>
</organism>
<gene>
    <name evidence="1" type="ORF">IZT61_13100</name>
</gene>
<dbReference type="KEGG" id="pex:IZT61_13100"/>
<sequence length="78" mass="8721">MTTKLTLTVEKATIESAKSYAKQTGRSLSEVVEKYLKTITANDNPPVPSKLQSTVGAVKLPDNFDEYAVLREYFDNKH</sequence>
<evidence type="ECO:0000313" key="2">
    <source>
        <dbReference type="Proteomes" id="UP000594759"/>
    </source>
</evidence>
<dbReference type="Pfam" id="PF19891">
    <property type="entry name" value="DUF6364"/>
    <property type="match status" value="1"/>
</dbReference>
<dbReference type="RefSeq" id="WP_196097347.1">
    <property type="nucleotide sequence ID" value="NZ_CP064939.1"/>
</dbReference>
<dbReference type="Proteomes" id="UP000594759">
    <property type="component" value="Chromosome"/>
</dbReference>
<protein>
    <recommendedName>
        <fullName evidence="3">Antitoxin</fullName>
    </recommendedName>
</protein>
<evidence type="ECO:0000313" key="1">
    <source>
        <dbReference type="EMBL" id="QPH38037.1"/>
    </source>
</evidence>
<evidence type="ECO:0008006" key="3">
    <source>
        <dbReference type="Google" id="ProtNLM"/>
    </source>
</evidence>
<dbReference type="InterPro" id="IPR045944">
    <property type="entry name" value="DUF6364"/>
</dbReference>
<name>A0A7U3Q3T6_9SPHI</name>
<dbReference type="EMBL" id="CP064939">
    <property type="protein sequence ID" value="QPH38037.1"/>
    <property type="molecule type" value="Genomic_DNA"/>
</dbReference>
<keyword evidence="2" id="KW-1185">Reference proteome</keyword>
<reference evidence="1 2" key="1">
    <citation type="submission" date="2020-11" db="EMBL/GenBank/DDBJ databases">
        <title>Pedobacter endophytica, an endophytic bacteria isolated form Carex pumila.</title>
        <authorList>
            <person name="Peng Y."/>
            <person name="Jiang L."/>
            <person name="Lee J."/>
        </authorList>
    </citation>
    <scope>NUCLEOTIDE SEQUENCE [LARGE SCALE GENOMIC DNA]</scope>
    <source>
        <strain evidence="1 2">JBR3-12</strain>
    </source>
</reference>
<accession>A0A7U3Q3T6</accession>